<sequence>MPSDENEGITSTAKAIITVTTILEIIAILAVSLRIYTRINYKLYLGVDDWTIIAALLLSCGTSIIADYGIVVTGIGDPNYQSTRDSTVLALKIKLAFENAQVATMGVIKISVLFFYRRIFGISRRFVTASNVLLALITSFTVAVILAIIFSKGPVYRQWDLTASYNTNPSAIIICYIAGNSFFDILTLALPIAAVQRLHVDQSKKLFVSVIFVLGNT</sequence>
<comment type="similarity">
    <text evidence="5">Belongs to the SAT4 family.</text>
</comment>
<evidence type="ECO:0000256" key="5">
    <source>
        <dbReference type="ARBA" id="ARBA00038359"/>
    </source>
</evidence>
<evidence type="ECO:0000256" key="3">
    <source>
        <dbReference type="ARBA" id="ARBA00022989"/>
    </source>
</evidence>
<evidence type="ECO:0000256" key="1">
    <source>
        <dbReference type="ARBA" id="ARBA00004141"/>
    </source>
</evidence>
<dbReference type="InterPro" id="IPR052337">
    <property type="entry name" value="SAT4-like"/>
</dbReference>
<keyword evidence="4 6" id="KW-0472">Membrane</keyword>
<comment type="caution">
    <text evidence="8">The sequence shown here is derived from an EMBL/GenBank/DDBJ whole genome shotgun (WGS) entry which is preliminary data.</text>
</comment>
<comment type="subcellular location">
    <subcellularLocation>
        <location evidence="1">Membrane</location>
        <topology evidence="1">Multi-pass membrane protein</topology>
    </subcellularLocation>
</comment>
<dbReference type="PANTHER" id="PTHR33048:SF157">
    <property type="entry name" value="INTEGRAL MEMBRANE PROTEIN"/>
    <property type="match status" value="1"/>
</dbReference>
<reference evidence="8" key="1">
    <citation type="submission" date="2022-07" db="EMBL/GenBank/DDBJ databases">
        <title>Taxonomy of Aspergillus series Nigri: significant species reduction supported by multi-species coalescent approaches.</title>
        <authorList>
            <person name="Bian C."/>
            <person name="Kusuya Y."/>
            <person name="Sklenar F."/>
            <person name="D'hooge E."/>
            <person name="Yaguchi T."/>
            <person name="Takahashi H."/>
            <person name="Hubka V."/>
        </authorList>
    </citation>
    <scope>NUCLEOTIDE SEQUENCE</scope>
    <source>
        <strain evidence="8">CBS 733.88</strain>
    </source>
</reference>
<protein>
    <recommendedName>
        <fullName evidence="7">Rhodopsin domain-containing protein</fullName>
    </recommendedName>
</protein>
<name>A0A9W5YZE4_9EURO</name>
<dbReference type="EMBL" id="BROQ01000107">
    <property type="protein sequence ID" value="GKZ25306.1"/>
    <property type="molecule type" value="Genomic_DNA"/>
</dbReference>
<accession>A0A9W5YZE4</accession>
<evidence type="ECO:0000256" key="6">
    <source>
        <dbReference type="SAM" id="Phobius"/>
    </source>
</evidence>
<evidence type="ECO:0000259" key="7">
    <source>
        <dbReference type="Pfam" id="PF20684"/>
    </source>
</evidence>
<dbReference type="PANTHER" id="PTHR33048">
    <property type="entry name" value="PTH11-LIKE INTEGRAL MEMBRANE PROTEIN (AFU_ORTHOLOGUE AFUA_5G11245)"/>
    <property type="match status" value="1"/>
</dbReference>
<feature type="transmembrane region" description="Helical" evidence="6">
    <location>
        <begin position="128"/>
        <end position="150"/>
    </location>
</feature>
<feature type="domain" description="Rhodopsin" evidence="7">
    <location>
        <begin position="33"/>
        <end position="215"/>
    </location>
</feature>
<feature type="transmembrane region" description="Helical" evidence="6">
    <location>
        <begin position="12"/>
        <end position="31"/>
    </location>
</feature>
<proteinExistence type="inferred from homology"/>
<dbReference type="InterPro" id="IPR049326">
    <property type="entry name" value="Rhodopsin_dom_fungi"/>
</dbReference>
<organism evidence="8 9">
    <name type="scientific">Aspergillus brasiliensis</name>
    <dbReference type="NCBI Taxonomy" id="319629"/>
    <lineage>
        <taxon>Eukaryota</taxon>
        <taxon>Fungi</taxon>
        <taxon>Dikarya</taxon>
        <taxon>Ascomycota</taxon>
        <taxon>Pezizomycotina</taxon>
        <taxon>Eurotiomycetes</taxon>
        <taxon>Eurotiomycetidae</taxon>
        <taxon>Eurotiales</taxon>
        <taxon>Aspergillaceae</taxon>
        <taxon>Aspergillus</taxon>
        <taxon>Aspergillus subgen. Circumdati</taxon>
    </lineage>
</organism>
<keyword evidence="3 6" id="KW-1133">Transmembrane helix</keyword>
<evidence type="ECO:0000256" key="2">
    <source>
        <dbReference type="ARBA" id="ARBA00022692"/>
    </source>
</evidence>
<keyword evidence="2 6" id="KW-0812">Transmembrane</keyword>
<feature type="transmembrane region" description="Helical" evidence="6">
    <location>
        <begin position="95"/>
        <end position="116"/>
    </location>
</feature>
<evidence type="ECO:0000313" key="8">
    <source>
        <dbReference type="EMBL" id="GKZ25306.1"/>
    </source>
</evidence>
<evidence type="ECO:0000256" key="4">
    <source>
        <dbReference type="ARBA" id="ARBA00023136"/>
    </source>
</evidence>
<feature type="transmembrane region" description="Helical" evidence="6">
    <location>
        <begin position="170"/>
        <end position="195"/>
    </location>
</feature>
<feature type="transmembrane region" description="Helical" evidence="6">
    <location>
        <begin position="52"/>
        <end position="75"/>
    </location>
</feature>
<dbReference type="Proteomes" id="UP001143548">
    <property type="component" value="Unassembled WGS sequence"/>
</dbReference>
<gene>
    <name evidence="8" type="ORF">AbraCBS73388_000768</name>
</gene>
<dbReference type="AlphaFoldDB" id="A0A9W5YZE4"/>
<dbReference type="Pfam" id="PF20684">
    <property type="entry name" value="Fung_rhodopsin"/>
    <property type="match status" value="1"/>
</dbReference>
<evidence type="ECO:0000313" key="9">
    <source>
        <dbReference type="Proteomes" id="UP001143548"/>
    </source>
</evidence>
<dbReference type="GO" id="GO:0016020">
    <property type="term" value="C:membrane"/>
    <property type="evidence" value="ECO:0007669"/>
    <property type="project" value="UniProtKB-SubCell"/>
</dbReference>